<feature type="region of interest" description="Disordered" evidence="1">
    <location>
        <begin position="65"/>
        <end position="89"/>
    </location>
</feature>
<dbReference type="Proteomes" id="UP000655225">
    <property type="component" value="Unassembled WGS sequence"/>
</dbReference>
<reference evidence="2 3" key="1">
    <citation type="submission" date="2020-04" db="EMBL/GenBank/DDBJ databases">
        <title>Plant Genome Project.</title>
        <authorList>
            <person name="Zhang R.-G."/>
        </authorList>
    </citation>
    <scope>NUCLEOTIDE SEQUENCE [LARGE SCALE GENOMIC DNA]</scope>
    <source>
        <strain evidence="2">YNK0</strain>
        <tissue evidence="2">Leaf</tissue>
    </source>
</reference>
<feature type="compositionally biased region" description="Low complexity" evidence="1">
    <location>
        <begin position="74"/>
        <end position="89"/>
    </location>
</feature>
<evidence type="ECO:0000256" key="1">
    <source>
        <dbReference type="SAM" id="MobiDB-lite"/>
    </source>
</evidence>
<sequence>MDVVVRVNEVPISFAPPTNTISCSSAPRLPTLFHWRGFPPFVLPSLSSAYELEVVSSKAYNTTTDSVSLDDGASPKPSSPSVASSHHFG</sequence>
<dbReference type="EMBL" id="JABCRI010000003">
    <property type="protein sequence ID" value="KAF8409389.1"/>
    <property type="molecule type" value="Genomic_DNA"/>
</dbReference>
<evidence type="ECO:0000313" key="2">
    <source>
        <dbReference type="EMBL" id="KAF8409389.1"/>
    </source>
</evidence>
<accession>A0A834ZL31</accession>
<keyword evidence="3" id="KW-1185">Reference proteome</keyword>
<comment type="caution">
    <text evidence="2">The sequence shown here is derived from an EMBL/GenBank/DDBJ whole genome shotgun (WGS) entry which is preliminary data.</text>
</comment>
<dbReference type="AlphaFoldDB" id="A0A834ZL31"/>
<evidence type="ECO:0000313" key="3">
    <source>
        <dbReference type="Proteomes" id="UP000655225"/>
    </source>
</evidence>
<gene>
    <name evidence="2" type="ORF">HHK36_005464</name>
</gene>
<organism evidence="2 3">
    <name type="scientific">Tetracentron sinense</name>
    <name type="common">Spur-leaf</name>
    <dbReference type="NCBI Taxonomy" id="13715"/>
    <lineage>
        <taxon>Eukaryota</taxon>
        <taxon>Viridiplantae</taxon>
        <taxon>Streptophyta</taxon>
        <taxon>Embryophyta</taxon>
        <taxon>Tracheophyta</taxon>
        <taxon>Spermatophyta</taxon>
        <taxon>Magnoliopsida</taxon>
        <taxon>Trochodendrales</taxon>
        <taxon>Trochodendraceae</taxon>
        <taxon>Tetracentron</taxon>
    </lineage>
</organism>
<protein>
    <submittedName>
        <fullName evidence="2">Uncharacterized protein</fullName>
    </submittedName>
</protein>
<name>A0A834ZL31_TETSI</name>
<proteinExistence type="predicted"/>